<gene>
    <name evidence="2" type="ORF">M9Y10_000992</name>
</gene>
<organism evidence="2 3">
    <name type="scientific">Tritrichomonas musculus</name>
    <dbReference type="NCBI Taxonomy" id="1915356"/>
    <lineage>
        <taxon>Eukaryota</taxon>
        <taxon>Metamonada</taxon>
        <taxon>Parabasalia</taxon>
        <taxon>Tritrichomonadida</taxon>
        <taxon>Tritrichomonadidae</taxon>
        <taxon>Tritrichomonas</taxon>
    </lineage>
</organism>
<sequence length="1740" mass="202731">MLNLSDEEIDNQLSKLSKDLLVSFTTKNIVQINYTFQVLWNYTYNRMLVKTTKKRNEIILPVLFDIITTYPLLIPKIQSKSATLFCELLRNPKFRPDNLHFSIQKVLYMHKMLFSQKGRLFTLKISNSSEYYNFFMQVRYFFNEDDAKYLIKKYFYRLGNPDALSLQSLTIICIFFPPKYFKMIIDDLLILLQNVTTETHSNAIISFICECIKYENLQYSQNVTSKNNDQNFEKFNWSSYFNIFFNYALISLNPKVSINGIDFSANSQIHSMTISGITDFFDISSINYLSKLIIILIVDGEQGDEALKYFEKFINILAPLFFTSSNLASSNQVKRGSTGEANNYFIISNNNEIEFALFIQIIISDFYQNNKKVLRKKSKKKLTHACANLAQIKEFVRIVLPIIQTAIFRANQCIQKFITESIRFLAELDFPQVGQLLLEQSVDNIDDDENSHFSLSCKEIILQLIPSIMTDERILGDSKDFIPKIIYSAVECLSNVNENIYYIGLSILGSICHFFEATDEKSDLSDDDIQKVESGQKVIIQCLENTFDQFIEYTINHEEHSNDLNDVTSKDIQKKPFYFNLYFLSFEDSFLQSKVPYLIDTIDQGMDKKSIPYLLYQLFDSRPFLFEFITPKIFDRLDKAINDKDKKKKKYYSLILSKLSSFSPYFIPFMDGFKKRIDLLIDECSYNSFKCVFCLFSYIESFILFKSYCLVRSESSCQKLKNTKGVILNDTEKVSLKKWEWLGKQIDGLKIVSYKLTDDFVIEQIEYLIQTLEKLEKKLFEVEEESKNGKNNFKIYKKILSVIQLFVHIFECKGQVLQSEAKSYRNLTENTPGVTKIDLQIKRIELIIRNLIIKGITKHKDNENSQKLLLMIQLANLYFFKSHGKVLIHTIFLNALQSFRYQFRNECKKPLIYQLDKKFSVMSLTKYMYLAEYDEEVVNLIYEVSHTMNHSIFDLSINIISFFGQVYKNVYHDIALKELEVLENKKYVPKSVNNESLETSIDQANVLTEEQCITAIVILAVTCSSQFLYENEYLTRLLKSIVNLKFDKNWNISKYLLGFYKSISFMKEHFEVKDDQIWRDFTSSIIPTMKASNIDGQNETNPNWWMTKNEFFWWKLIDLVSFQKPPVSSKFFLFLLNTCLNLYEPHRIDCLICLSNLFARMKPHTKKVQVEEIPPNCIYDNRCSLYFKKKGELRPIFTIYEGFSEFDNSDGYQRLREILFDFFTTEKITHLIDSIALSLNEKSASNEDNNGSISDSLLELFECFWKGLAIIMKGQTVPLIKDKLTDIAMNKSGPLLSVLFSIVSGVWKASKHWNEEDTKMLNNELIVPILRIIFFKRNSTDAFQMLSATAASFSARRDPKRLTLIFDFIMKSIADISAKHQDDISSENDNTLSYMINFASSLLINIYYGGYADLFVSYINDYVLPSFGADFDFDNFTLLSVSSLAKFCTSLTSTNLISERGKSEIECLPNWASIPFEKVFDPQFKKKRYDKLAVFLIELISPACLELKSFIPFISARIEQIFIVLSNLSTKFQSLGPQMILQVGLLHWEKYPDLLHKSVLPKIKDVIIPSLTVVQHGWWIKCSIVTFLHVLCVRNLFILPIETYKIIMKEILPLLINEKSENVRESSMDLLIFLVNVIYCGQFDVLSQECLQILKNKDDALGREFATATACAMLYNMSLMNCCPEWLPKIFNELENIYFRGTSFKNVIQKSVKDFWVRHGVHEIPELDEYRFSFSESYYA</sequence>
<proteinExistence type="predicted"/>
<dbReference type="EMBL" id="JAPFFF010000001">
    <property type="protein sequence ID" value="KAK8898700.1"/>
    <property type="molecule type" value="Genomic_DNA"/>
</dbReference>
<evidence type="ECO:0000256" key="1">
    <source>
        <dbReference type="SAM" id="Coils"/>
    </source>
</evidence>
<evidence type="ECO:0000313" key="2">
    <source>
        <dbReference type="EMBL" id="KAK8898700.1"/>
    </source>
</evidence>
<protein>
    <recommendedName>
        <fullName evidence="4">Proteasome activator Blm10 mid region domain-containing protein</fullName>
    </recommendedName>
</protein>
<keyword evidence="1" id="KW-0175">Coiled coil</keyword>
<accession>A0ABR2L8X4</accession>
<name>A0ABR2L8X4_9EUKA</name>
<feature type="coiled-coil region" evidence="1">
    <location>
        <begin position="765"/>
        <end position="792"/>
    </location>
</feature>
<comment type="caution">
    <text evidence="2">The sequence shown here is derived from an EMBL/GenBank/DDBJ whole genome shotgun (WGS) entry which is preliminary data.</text>
</comment>
<dbReference type="Proteomes" id="UP001470230">
    <property type="component" value="Unassembled WGS sequence"/>
</dbReference>
<evidence type="ECO:0008006" key="4">
    <source>
        <dbReference type="Google" id="ProtNLM"/>
    </source>
</evidence>
<keyword evidence="3" id="KW-1185">Reference proteome</keyword>
<reference evidence="2 3" key="1">
    <citation type="submission" date="2024-04" db="EMBL/GenBank/DDBJ databases">
        <title>Tritrichomonas musculus Genome.</title>
        <authorList>
            <person name="Alves-Ferreira E."/>
            <person name="Grigg M."/>
            <person name="Lorenzi H."/>
            <person name="Galac M."/>
        </authorList>
    </citation>
    <scope>NUCLEOTIDE SEQUENCE [LARGE SCALE GENOMIC DNA]</scope>
    <source>
        <strain evidence="2 3">EAF2021</strain>
    </source>
</reference>
<evidence type="ECO:0000313" key="3">
    <source>
        <dbReference type="Proteomes" id="UP001470230"/>
    </source>
</evidence>